<name>A0A2P5CKI2_PARAD</name>
<keyword evidence="3" id="KW-1185">Reference proteome</keyword>
<accession>A0A2P5CKI2</accession>
<reference evidence="3" key="1">
    <citation type="submission" date="2016-06" db="EMBL/GenBank/DDBJ databases">
        <title>Parallel loss of symbiosis genes in relatives of nitrogen-fixing non-legume Parasponia.</title>
        <authorList>
            <person name="Van Velzen R."/>
            <person name="Holmer R."/>
            <person name="Bu F."/>
            <person name="Rutten L."/>
            <person name="Van Zeijl A."/>
            <person name="Liu W."/>
            <person name="Santuari L."/>
            <person name="Cao Q."/>
            <person name="Sharma T."/>
            <person name="Shen D."/>
            <person name="Roswanjaya Y."/>
            <person name="Wardhani T."/>
            <person name="Kalhor M.S."/>
            <person name="Jansen J."/>
            <person name="Van den Hoogen J."/>
            <person name="Gungor B."/>
            <person name="Hartog M."/>
            <person name="Hontelez J."/>
            <person name="Verver J."/>
            <person name="Yang W.-C."/>
            <person name="Schijlen E."/>
            <person name="Repin R."/>
            <person name="Schilthuizen M."/>
            <person name="Schranz E."/>
            <person name="Heidstra R."/>
            <person name="Miyata K."/>
            <person name="Fedorova E."/>
            <person name="Kohlen W."/>
            <person name="Bisseling T."/>
            <person name="Smit S."/>
            <person name="Geurts R."/>
        </authorList>
    </citation>
    <scope>NUCLEOTIDE SEQUENCE [LARGE SCALE GENOMIC DNA]</scope>
    <source>
        <strain evidence="3">cv. WU1-14</strain>
    </source>
</reference>
<proteinExistence type="predicted"/>
<sequence>TSTKTDPLSRSRWGGGERREERGNQNAKYMSGDGSKAPKSAIYIQPCSSSFFQSRFLLCIL</sequence>
<feature type="region of interest" description="Disordered" evidence="1">
    <location>
        <begin position="1"/>
        <end position="38"/>
    </location>
</feature>
<comment type="caution">
    <text evidence="2">The sequence shown here is derived from an EMBL/GenBank/DDBJ whole genome shotgun (WGS) entry which is preliminary data.</text>
</comment>
<dbReference type="AlphaFoldDB" id="A0A2P5CKI2"/>
<evidence type="ECO:0000313" key="3">
    <source>
        <dbReference type="Proteomes" id="UP000237105"/>
    </source>
</evidence>
<evidence type="ECO:0000313" key="2">
    <source>
        <dbReference type="EMBL" id="PON61550.1"/>
    </source>
</evidence>
<dbReference type="EMBL" id="JXTB01000120">
    <property type="protein sequence ID" value="PON61550.1"/>
    <property type="molecule type" value="Genomic_DNA"/>
</dbReference>
<protein>
    <submittedName>
        <fullName evidence="2">Uncharacterized protein</fullName>
    </submittedName>
</protein>
<gene>
    <name evidence="2" type="ORF">PanWU01x14_144660</name>
</gene>
<organism evidence="2 3">
    <name type="scientific">Parasponia andersonii</name>
    <name type="common">Sponia andersonii</name>
    <dbReference type="NCBI Taxonomy" id="3476"/>
    <lineage>
        <taxon>Eukaryota</taxon>
        <taxon>Viridiplantae</taxon>
        <taxon>Streptophyta</taxon>
        <taxon>Embryophyta</taxon>
        <taxon>Tracheophyta</taxon>
        <taxon>Spermatophyta</taxon>
        <taxon>Magnoliopsida</taxon>
        <taxon>eudicotyledons</taxon>
        <taxon>Gunneridae</taxon>
        <taxon>Pentapetalae</taxon>
        <taxon>rosids</taxon>
        <taxon>fabids</taxon>
        <taxon>Rosales</taxon>
        <taxon>Cannabaceae</taxon>
        <taxon>Parasponia</taxon>
    </lineage>
</organism>
<evidence type="ECO:0000256" key="1">
    <source>
        <dbReference type="SAM" id="MobiDB-lite"/>
    </source>
</evidence>
<dbReference type="Proteomes" id="UP000237105">
    <property type="component" value="Unassembled WGS sequence"/>
</dbReference>
<feature type="non-terminal residue" evidence="2">
    <location>
        <position position="1"/>
    </location>
</feature>